<dbReference type="SUPFAM" id="SSF55486">
    <property type="entry name" value="Metalloproteases ('zincins'), catalytic domain"/>
    <property type="match status" value="1"/>
</dbReference>
<dbReference type="PANTHER" id="PTHR41775:SF1">
    <property type="entry name" value="PEPTIDASE M6-LIKE DOMAIN-CONTAINING PROTEIN"/>
    <property type="match status" value="1"/>
</dbReference>
<protein>
    <recommendedName>
        <fullName evidence="2">Peptidase M11 gametolysin domain-containing protein</fullName>
    </recommendedName>
</protein>
<evidence type="ECO:0000259" key="2">
    <source>
        <dbReference type="Pfam" id="PF05548"/>
    </source>
</evidence>
<dbReference type="EMBL" id="JAVDVW010000002">
    <property type="protein sequence ID" value="MDR7100426.1"/>
    <property type="molecule type" value="Genomic_DNA"/>
</dbReference>
<dbReference type="SUPFAM" id="SSF49373">
    <property type="entry name" value="Invasin/intimin cell-adhesion fragments"/>
    <property type="match status" value="1"/>
</dbReference>
<proteinExistence type="predicted"/>
<dbReference type="InterPro" id="IPR008964">
    <property type="entry name" value="Invasin/intimin_cell_adhesion"/>
</dbReference>
<dbReference type="InterPro" id="IPR013783">
    <property type="entry name" value="Ig-like_fold"/>
</dbReference>
<accession>A0ABU1VSF9</accession>
<organism evidence="3 4">
    <name type="scientific">Agrilutibacter niabensis</name>
    <dbReference type="NCBI Taxonomy" id="380628"/>
    <lineage>
        <taxon>Bacteria</taxon>
        <taxon>Pseudomonadati</taxon>
        <taxon>Pseudomonadota</taxon>
        <taxon>Gammaproteobacteria</taxon>
        <taxon>Lysobacterales</taxon>
        <taxon>Lysobacteraceae</taxon>
        <taxon>Agrilutibacter</taxon>
    </lineage>
</organism>
<feature type="signal peptide" evidence="1">
    <location>
        <begin position="1"/>
        <end position="30"/>
    </location>
</feature>
<reference evidence="3 4" key="1">
    <citation type="submission" date="2023-07" db="EMBL/GenBank/DDBJ databases">
        <title>Sorghum-associated microbial communities from plants grown in Nebraska, USA.</title>
        <authorList>
            <person name="Schachtman D."/>
        </authorList>
    </citation>
    <scope>NUCLEOTIDE SEQUENCE [LARGE SCALE GENOMIC DNA]</scope>
    <source>
        <strain evidence="3 4">BE187</strain>
    </source>
</reference>
<keyword evidence="4" id="KW-1185">Reference proteome</keyword>
<dbReference type="InterPro" id="IPR008752">
    <property type="entry name" value="Peptidase_M11"/>
</dbReference>
<evidence type="ECO:0000256" key="1">
    <source>
        <dbReference type="SAM" id="SignalP"/>
    </source>
</evidence>
<comment type="caution">
    <text evidence="3">The sequence shown here is derived from an EMBL/GenBank/DDBJ whole genome shotgun (WGS) entry which is preliminary data.</text>
</comment>
<keyword evidence="1" id="KW-0732">Signal</keyword>
<evidence type="ECO:0000313" key="3">
    <source>
        <dbReference type="EMBL" id="MDR7100426.1"/>
    </source>
</evidence>
<dbReference type="PANTHER" id="PTHR41775">
    <property type="entry name" value="SECRETED PROTEIN-RELATED"/>
    <property type="match status" value="1"/>
</dbReference>
<dbReference type="RefSeq" id="WP_310055161.1">
    <property type="nucleotide sequence ID" value="NZ_JAVDVW010000002.1"/>
</dbReference>
<feature type="domain" description="Peptidase M11 gametolysin" evidence="2">
    <location>
        <begin position="66"/>
        <end position="292"/>
    </location>
</feature>
<dbReference type="Gene3D" id="2.60.40.10">
    <property type="entry name" value="Immunoglobulins"/>
    <property type="match status" value="2"/>
</dbReference>
<evidence type="ECO:0000313" key="4">
    <source>
        <dbReference type="Proteomes" id="UP001267878"/>
    </source>
</evidence>
<gene>
    <name evidence="3" type="ORF">J2X04_002807</name>
</gene>
<feature type="chain" id="PRO_5046039263" description="Peptidase M11 gametolysin domain-containing protein" evidence="1">
    <location>
        <begin position="31"/>
        <end position="576"/>
    </location>
</feature>
<sequence length="576" mass="58261">MQFPTTALRAALCSIVLLALSLFAVPSAQAATTGEQKTAVILVNFQDFPSQPISVADAHALVFGTTSDYYWEASYQKTFLSGDTLGWFTIPVNESLCNNAVFAQEADKLAIASGVDLSKYQRLIYLMPYKTCMGGGSNSGSVLPTRMWVASNSFDAQSIIHEMGHTFGLLHSGSLDCGATVMGSSCTSSSYGDPADTMGSGFAAQFNATHKEKLGWLNASGQPPITTVAASGSYTITPFETTGAGAKALKIPRGVDPATGNTSYYYIEYRQPVGFDAGLGSTGNLTQGVLVHTGGVNQASVLLDMTPDSAPASSFTDMRDAALPVGRTYADSVAGVTMTLKSADANGATIDVQIGGAPVPTCTRAAPTLSLSGPTAAVAAGTTVNYTVTLSNKDSSACAATSFNLARSLPSGWAGALGTTSLTLSAGTSGSTTLSVTSPGTATAAGYGIGVGSSSALGSVHTANASSTYTVAAVSSGTLTETVGTNKSSYARAESVTMSALVKNSGVPVSGASVKFNLTLPSGSVTVLTATTGSDGYARSTYKLGKGKTAIGQYALRADASSGSNAAAASTSFSVL</sequence>
<name>A0ABU1VSF9_9GAMM</name>
<dbReference type="Proteomes" id="UP001267878">
    <property type="component" value="Unassembled WGS sequence"/>
</dbReference>
<dbReference type="Pfam" id="PF05548">
    <property type="entry name" value="Peptidase_M11"/>
    <property type="match status" value="1"/>
</dbReference>